<sequence>MLLKTEEVKNYLRIDYDEDDNLLQSLMVAAENYLNDAICNLEERLKEEKFKERAKILMYVIIQDWYDNRESGESKDFNYTIRSMMTQLQAGG</sequence>
<gene>
    <name evidence="1" type="ORF">NCTC12112_01904</name>
</gene>
<dbReference type="NCBIfam" id="TIGR01560">
    <property type="entry name" value="put_DNA_pack"/>
    <property type="match status" value="1"/>
</dbReference>
<dbReference type="RefSeq" id="WP_005982146.1">
    <property type="nucleotide sequence ID" value="NZ_CABKNW010000005.1"/>
</dbReference>
<dbReference type="InterPro" id="IPR021146">
    <property type="entry name" value="Phage_gp6-like_head-tail"/>
</dbReference>
<dbReference type="GeneID" id="78453208"/>
<dbReference type="KEGG" id="ful:C4N20_00185"/>
<accession>A0AAX2JDK1</accession>
<evidence type="ECO:0000313" key="2">
    <source>
        <dbReference type="Proteomes" id="UP000249008"/>
    </source>
</evidence>
<organism evidence="1 2">
    <name type="scientific">Fusobacterium ulcerans</name>
    <dbReference type="NCBI Taxonomy" id="861"/>
    <lineage>
        <taxon>Bacteria</taxon>
        <taxon>Fusobacteriati</taxon>
        <taxon>Fusobacteriota</taxon>
        <taxon>Fusobacteriia</taxon>
        <taxon>Fusobacteriales</taxon>
        <taxon>Fusobacteriaceae</taxon>
        <taxon>Fusobacterium</taxon>
    </lineage>
</organism>
<dbReference type="Gene3D" id="1.10.3230.30">
    <property type="entry name" value="Phage gp6-like head-tail connector protein"/>
    <property type="match status" value="1"/>
</dbReference>
<dbReference type="Proteomes" id="UP000249008">
    <property type="component" value="Chromosome 1"/>
</dbReference>
<protein>
    <submittedName>
        <fullName evidence="1">Uncharacterized phage protein (Possible DNA packaging)</fullName>
    </submittedName>
</protein>
<proteinExistence type="predicted"/>
<dbReference type="Pfam" id="PF05135">
    <property type="entry name" value="Phage_connect_1"/>
    <property type="match status" value="1"/>
</dbReference>
<name>A0AAX2JDK1_9FUSO</name>
<evidence type="ECO:0000313" key="1">
    <source>
        <dbReference type="EMBL" id="SQJ04776.1"/>
    </source>
</evidence>
<dbReference type="CDD" id="cd08054">
    <property type="entry name" value="gp6"/>
    <property type="match status" value="1"/>
</dbReference>
<dbReference type="EMBL" id="LS483487">
    <property type="protein sequence ID" value="SQJ04776.1"/>
    <property type="molecule type" value="Genomic_DNA"/>
</dbReference>
<reference evidence="1 2" key="1">
    <citation type="submission" date="2018-06" db="EMBL/GenBank/DDBJ databases">
        <authorList>
            <consortium name="Pathogen Informatics"/>
            <person name="Doyle S."/>
        </authorList>
    </citation>
    <scope>NUCLEOTIDE SEQUENCE [LARGE SCALE GENOMIC DNA]</scope>
    <source>
        <strain evidence="1 2">NCTC12112</strain>
    </source>
</reference>
<dbReference type="AlphaFoldDB" id="A0AAX2JDK1"/>
<dbReference type="InterPro" id="IPR006450">
    <property type="entry name" value="Phage_HK97_gp6-like"/>
</dbReference>